<dbReference type="PRINTS" id="PR00689">
    <property type="entry name" value="ACOABINDINGP"/>
</dbReference>
<dbReference type="Proteomes" id="UP000293874">
    <property type="component" value="Unassembled WGS sequence"/>
</dbReference>
<dbReference type="GO" id="GO:0006631">
    <property type="term" value="P:fatty acid metabolic process"/>
    <property type="evidence" value="ECO:0007669"/>
    <property type="project" value="TreeGrafter"/>
</dbReference>
<organism evidence="3 4">
    <name type="scientific">Pseudobacter ginsenosidimutans</name>
    <dbReference type="NCBI Taxonomy" id="661488"/>
    <lineage>
        <taxon>Bacteria</taxon>
        <taxon>Pseudomonadati</taxon>
        <taxon>Bacteroidota</taxon>
        <taxon>Chitinophagia</taxon>
        <taxon>Chitinophagales</taxon>
        <taxon>Chitinophagaceae</taxon>
        <taxon>Pseudobacter</taxon>
    </lineage>
</organism>
<dbReference type="AlphaFoldDB" id="A0A4Q7N400"/>
<dbReference type="RefSeq" id="WP_130540058.1">
    <property type="nucleotide sequence ID" value="NZ_CP042431.1"/>
</dbReference>
<dbReference type="OrthoDB" id="981216at2"/>
<dbReference type="GO" id="GO:0000062">
    <property type="term" value="F:fatty-acyl-CoA binding"/>
    <property type="evidence" value="ECO:0007669"/>
    <property type="project" value="InterPro"/>
</dbReference>
<dbReference type="PROSITE" id="PS51228">
    <property type="entry name" value="ACB_2"/>
    <property type="match status" value="1"/>
</dbReference>
<dbReference type="PROSITE" id="PS00880">
    <property type="entry name" value="ACB_1"/>
    <property type="match status" value="1"/>
</dbReference>
<evidence type="ECO:0000313" key="4">
    <source>
        <dbReference type="Proteomes" id="UP000293874"/>
    </source>
</evidence>
<evidence type="ECO:0000313" key="3">
    <source>
        <dbReference type="EMBL" id="RZS75714.1"/>
    </source>
</evidence>
<dbReference type="InterPro" id="IPR022408">
    <property type="entry name" value="Acyl-CoA-binding_prot_CS"/>
</dbReference>
<evidence type="ECO:0000256" key="1">
    <source>
        <dbReference type="ARBA" id="ARBA00023121"/>
    </source>
</evidence>
<sequence length="85" mass="9651">MDLKSRFEQAVADSKNLTDRPSNDTLLQLYSYYKQATEGDINVDPPSNPFDFVSKAKFEAWAALKGKSKDNAMEEYVELIEKLKG</sequence>
<dbReference type="Pfam" id="PF00887">
    <property type="entry name" value="ACBP"/>
    <property type="match status" value="1"/>
</dbReference>
<dbReference type="InterPro" id="IPR014352">
    <property type="entry name" value="FERM/acyl-CoA-bd_prot_sf"/>
</dbReference>
<dbReference type="InterPro" id="IPR035984">
    <property type="entry name" value="Acyl-CoA-binding_sf"/>
</dbReference>
<name>A0A4Q7N400_9BACT</name>
<dbReference type="Gene3D" id="1.20.80.10">
    <property type="match status" value="1"/>
</dbReference>
<feature type="domain" description="ACB" evidence="2">
    <location>
        <begin position="3"/>
        <end position="85"/>
    </location>
</feature>
<accession>A0A4Q7N400</accession>
<reference evidence="3 4" key="1">
    <citation type="submission" date="2019-02" db="EMBL/GenBank/DDBJ databases">
        <title>Genomic Encyclopedia of Type Strains, Phase IV (KMG-IV): sequencing the most valuable type-strain genomes for metagenomic binning, comparative biology and taxonomic classification.</title>
        <authorList>
            <person name="Goeker M."/>
        </authorList>
    </citation>
    <scope>NUCLEOTIDE SEQUENCE [LARGE SCALE GENOMIC DNA]</scope>
    <source>
        <strain evidence="3 4">DSM 18116</strain>
    </source>
</reference>
<dbReference type="PANTHER" id="PTHR23310:SF62">
    <property type="entry name" value="ACYL-COA BINDING PROTEIN 1, ISOFORM A"/>
    <property type="match status" value="1"/>
</dbReference>
<keyword evidence="4" id="KW-1185">Reference proteome</keyword>
<dbReference type="EMBL" id="SGXA01000001">
    <property type="protein sequence ID" value="RZS75714.1"/>
    <property type="molecule type" value="Genomic_DNA"/>
</dbReference>
<gene>
    <name evidence="3" type="ORF">EV199_1587</name>
</gene>
<keyword evidence="1" id="KW-0446">Lipid-binding</keyword>
<dbReference type="PANTHER" id="PTHR23310">
    <property type="entry name" value="ACYL-COA-BINDING PROTEIN, ACBP"/>
    <property type="match status" value="1"/>
</dbReference>
<dbReference type="InterPro" id="IPR000582">
    <property type="entry name" value="Acyl-CoA-binding_protein"/>
</dbReference>
<comment type="caution">
    <text evidence="3">The sequence shown here is derived from an EMBL/GenBank/DDBJ whole genome shotgun (WGS) entry which is preliminary data.</text>
</comment>
<protein>
    <submittedName>
        <fullName evidence="3">Acyl-CoA-binding protein</fullName>
    </submittedName>
</protein>
<dbReference type="SUPFAM" id="SSF47027">
    <property type="entry name" value="Acyl-CoA binding protein"/>
    <property type="match status" value="1"/>
</dbReference>
<evidence type="ECO:0000259" key="2">
    <source>
        <dbReference type="PROSITE" id="PS51228"/>
    </source>
</evidence>
<proteinExistence type="predicted"/>